<dbReference type="Gene3D" id="3.40.30.10">
    <property type="entry name" value="Glutaredoxin"/>
    <property type="match status" value="1"/>
</dbReference>
<dbReference type="InterPro" id="IPR019479">
    <property type="entry name" value="Peroxiredoxin_C"/>
</dbReference>
<sequence>MRDLFDVCTCAHDECENNTYQMPLIGDAAPEFVANTTNGTVNFPNDYAGRWVILFSHPADFTPVCTSEFMTFQSMIDDFRALNTDIIGLSVGTLTGHLAWIHAIRGLEYRGWRDMHITFPIIDDMNMDIAHKYGMIHHNAADGKTVRAVFIIDPHGIIRAILYYPLTTGRNFEEIKRMLVALQTTDAFGVSTPADWNVGDDVIVPAPTTTTDMDARMNNKNKSLDVRAWFFTFRKLAADTIMSKITRRPTKK</sequence>
<dbReference type="EMBL" id="JADINC010000038">
    <property type="protein sequence ID" value="MBO8425317.1"/>
    <property type="molecule type" value="Genomic_DNA"/>
</dbReference>
<dbReference type="NCBIfam" id="NF009668">
    <property type="entry name" value="PRK13189.1"/>
    <property type="match status" value="1"/>
</dbReference>
<dbReference type="InterPro" id="IPR036249">
    <property type="entry name" value="Thioredoxin-like_sf"/>
</dbReference>
<keyword evidence="2" id="KW-0560">Oxidoreductase</keyword>
<proteinExistence type="inferred from homology"/>
<organism evidence="6 7">
    <name type="scientific">Candidatus Enterousia avistercoris</name>
    <dbReference type="NCBI Taxonomy" id="2840788"/>
    <lineage>
        <taxon>Bacteria</taxon>
        <taxon>Pseudomonadati</taxon>
        <taxon>Pseudomonadota</taxon>
        <taxon>Alphaproteobacteria</taxon>
        <taxon>Candidatus Enterousia</taxon>
    </lineage>
</organism>
<comment type="caution">
    <text evidence="6">The sequence shown here is derived from an EMBL/GenBank/DDBJ whole genome shotgun (WGS) entry which is preliminary data.</text>
</comment>
<dbReference type="GO" id="GO:0042744">
    <property type="term" value="P:hydrogen peroxide catabolic process"/>
    <property type="evidence" value="ECO:0007669"/>
    <property type="project" value="TreeGrafter"/>
</dbReference>
<evidence type="ECO:0000259" key="5">
    <source>
        <dbReference type="PROSITE" id="PS51352"/>
    </source>
</evidence>
<evidence type="ECO:0000256" key="1">
    <source>
        <dbReference type="ARBA" id="ARBA00009796"/>
    </source>
</evidence>
<comment type="function">
    <text evidence="4">Thiol-specific peroxidase that catalyzes the reduction of hydrogen peroxide and organic hydroperoxides to water and alcohols, respectively. Plays a role in cell protection against oxidative stress by detoxifying peroxides.</text>
</comment>
<name>A0A9D9GUR8_9PROT</name>
<dbReference type="InterPro" id="IPR000866">
    <property type="entry name" value="AhpC/TSA"/>
</dbReference>
<dbReference type="Pfam" id="PF00578">
    <property type="entry name" value="AhpC-TSA"/>
    <property type="match status" value="1"/>
</dbReference>
<dbReference type="AlphaFoldDB" id="A0A9D9GUR8"/>
<evidence type="ECO:0000313" key="6">
    <source>
        <dbReference type="EMBL" id="MBO8425317.1"/>
    </source>
</evidence>
<protein>
    <recommendedName>
        <fullName evidence="3">Thioredoxin peroxidase</fullName>
    </recommendedName>
</protein>
<dbReference type="Gene3D" id="3.30.1020.10">
    <property type="entry name" value="Antioxidant, Horf6, Chain A, domain2"/>
    <property type="match status" value="1"/>
</dbReference>
<gene>
    <name evidence="6" type="ORF">IAC69_02440</name>
</gene>
<dbReference type="Proteomes" id="UP000823630">
    <property type="component" value="Unassembled WGS sequence"/>
</dbReference>
<evidence type="ECO:0000256" key="4">
    <source>
        <dbReference type="ARBA" id="ARBA00037420"/>
    </source>
</evidence>
<dbReference type="Pfam" id="PF10417">
    <property type="entry name" value="1-cysPrx_C"/>
    <property type="match status" value="1"/>
</dbReference>
<evidence type="ECO:0000256" key="3">
    <source>
        <dbReference type="ARBA" id="ARBA00032824"/>
    </source>
</evidence>
<evidence type="ECO:0000256" key="2">
    <source>
        <dbReference type="ARBA" id="ARBA00023002"/>
    </source>
</evidence>
<dbReference type="GO" id="GO:0008379">
    <property type="term" value="F:thioredoxin peroxidase activity"/>
    <property type="evidence" value="ECO:0007669"/>
    <property type="project" value="TreeGrafter"/>
</dbReference>
<feature type="domain" description="Thioredoxin" evidence="5">
    <location>
        <begin position="23"/>
        <end position="184"/>
    </location>
</feature>
<dbReference type="SUPFAM" id="SSF52833">
    <property type="entry name" value="Thioredoxin-like"/>
    <property type="match status" value="1"/>
</dbReference>
<reference evidence="6" key="2">
    <citation type="journal article" date="2021" name="PeerJ">
        <title>Extensive microbial diversity within the chicken gut microbiome revealed by metagenomics and culture.</title>
        <authorList>
            <person name="Gilroy R."/>
            <person name="Ravi A."/>
            <person name="Getino M."/>
            <person name="Pursley I."/>
            <person name="Horton D.L."/>
            <person name="Alikhan N.F."/>
            <person name="Baker D."/>
            <person name="Gharbi K."/>
            <person name="Hall N."/>
            <person name="Watson M."/>
            <person name="Adriaenssens E.M."/>
            <person name="Foster-Nyarko E."/>
            <person name="Jarju S."/>
            <person name="Secka A."/>
            <person name="Antonio M."/>
            <person name="Oren A."/>
            <person name="Chaudhuri R.R."/>
            <person name="La Ragione R."/>
            <person name="Hildebrand F."/>
            <person name="Pallen M.J."/>
        </authorList>
    </citation>
    <scope>NUCLEOTIDE SEQUENCE</scope>
    <source>
        <strain evidence="6">8207</strain>
    </source>
</reference>
<dbReference type="GO" id="GO:0006979">
    <property type="term" value="P:response to oxidative stress"/>
    <property type="evidence" value="ECO:0007669"/>
    <property type="project" value="TreeGrafter"/>
</dbReference>
<evidence type="ECO:0000313" key="7">
    <source>
        <dbReference type="Proteomes" id="UP000823630"/>
    </source>
</evidence>
<dbReference type="GO" id="GO:0033554">
    <property type="term" value="P:cellular response to stress"/>
    <property type="evidence" value="ECO:0007669"/>
    <property type="project" value="TreeGrafter"/>
</dbReference>
<dbReference type="PROSITE" id="PS51352">
    <property type="entry name" value="THIOREDOXIN_2"/>
    <property type="match status" value="1"/>
</dbReference>
<reference evidence="6" key="1">
    <citation type="submission" date="2020-10" db="EMBL/GenBank/DDBJ databases">
        <authorList>
            <person name="Gilroy R."/>
        </authorList>
    </citation>
    <scope>NUCLEOTIDE SEQUENCE</scope>
    <source>
        <strain evidence="6">8207</strain>
    </source>
</reference>
<comment type="similarity">
    <text evidence="1">Belongs to the peroxiredoxin family. AhpC/Prx1 subfamily.</text>
</comment>
<dbReference type="InterPro" id="IPR013766">
    <property type="entry name" value="Thioredoxin_domain"/>
</dbReference>
<accession>A0A9D9GUR8</accession>
<dbReference type="GO" id="GO:0045454">
    <property type="term" value="P:cell redox homeostasis"/>
    <property type="evidence" value="ECO:0007669"/>
    <property type="project" value="TreeGrafter"/>
</dbReference>
<dbReference type="InterPro" id="IPR050217">
    <property type="entry name" value="Peroxiredoxin"/>
</dbReference>
<dbReference type="GO" id="GO:0005829">
    <property type="term" value="C:cytosol"/>
    <property type="evidence" value="ECO:0007669"/>
    <property type="project" value="TreeGrafter"/>
</dbReference>
<dbReference type="PANTHER" id="PTHR10681:SF128">
    <property type="entry name" value="THIOREDOXIN-DEPENDENT PEROXIDE REDUCTASE, MITOCHONDRIAL"/>
    <property type="match status" value="1"/>
</dbReference>
<dbReference type="PANTHER" id="PTHR10681">
    <property type="entry name" value="THIOREDOXIN PEROXIDASE"/>
    <property type="match status" value="1"/>
</dbReference>